<dbReference type="KEGG" id="fas:105272147"/>
<feature type="compositionally biased region" description="Basic and acidic residues" evidence="2">
    <location>
        <begin position="181"/>
        <end position="201"/>
    </location>
</feature>
<evidence type="ECO:0000256" key="2">
    <source>
        <dbReference type="SAM" id="MobiDB-lite"/>
    </source>
</evidence>
<accession>A0A0C9RLZ8</accession>
<name>A0A0C9RLZ8_9HYME</name>
<feature type="region of interest" description="Disordered" evidence="2">
    <location>
        <begin position="146"/>
        <end position="236"/>
    </location>
</feature>
<evidence type="ECO:0000313" key="6">
    <source>
        <dbReference type="RefSeq" id="XP_011312390.1"/>
    </source>
</evidence>
<evidence type="ECO:0000256" key="1">
    <source>
        <dbReference type="SAM" id="Coils"/>
    </source>
</evidence>
<protein>
    <submittedName>
        <fullName evidence="6">Uncharacterized protein isoform X1</fullName>
    </submittedName>
</protein>
<accession>A0A9R1TNI3</accession>
<evidence type="ECO:0000313" key="4">
    <source>
        <dbReference type="EMBL" id="JAG77768.1"/>
    </source>
</evidence>
<reference evidence="4" key="1">
    <citation type="submission" date="2015-01" db="EMBL/GenBank/DDBJ databases">
        <title>Transcriptome Assembly of Fopius arisanus.</title>
        <authorList>
            <person name="Geib S."/>
        </authorList>
    </citation>
    <scope>NUCLEOTIDE SEQUENCE</scope>
</reference>
<organism evidence="4">
    <name type="scientific">Fopius arisanus</name>
    <dbReference type="NCBI Taxonomy" id="64838"/>
    <lineage>
        <taxon>Eukaryota</taxon>
        <taxon>Metazoa</taxon>
        <taxon>Ecdysozoa</taxon>
        <taxon>Arthropoda</taxon>
        <taxon>Hexapoda</taxon>
        <taxon>Insecta</taxon>
        <taxon>Pterygota</taxon>
        <taxon>Neoptera</taxon>
        <taxon>Endopterygota</taxon>
        <taxon>Hymenoptera</taxon>
        <taxon>Apocrita</taxon>
        <taxon>Ichneumonoidea</taxon>
        <taxon>Braconidae</taxon>
        <taxon>Opiinae</taxon>
        <taxon>Fopius</taxon>
    </lineage>
</organism>
<dbReference type="Proteomes" id="UP000694866">
    <property type="component" value="Unplaced"/>
</dbReference>
<dbReference type="RefSeq" id="XP_011312390.1">
    <property type="nucleotide sequence ID" value="XM_011314088.1"/>
</dbReference>
<dbReference type="EMBL" id="GBYB01008001">
    <property type="protein sequence ID" value="JAG77768.1"/>
    <property type="molecule type" value="Transcribed_RNA"/>
</dbReference>
<feature type="compositionally biased region" description="Basic and acidic residues" evidence="2">
    <location>
        <begin position="215"/>
        <end position="225"/>
    </location>
</feature>
<feature type="compositionally biased region" description="Basic and acidic residues" evidence="2">
    <location>
        <begin position="146"/>
        <end position="167"/>
    </location>
</feature>
<feature type="chain" id="PRO_5044541770" evidence="3">
    <location>
        <begin position="23"/>
        <end position="330"/>
    </location>
</feature>
<dbReference type="GeneID" id="105272147"/>
<reference evidence="6" key="2">
    <citation type="submission" date="2025-04" db="UniProtKB">
        <authorList>
            <consortium name="RefSeq"/>
        </authorList>
    </citation>
    <scope>IDENTIFICATION</scope>
    <source>
        <strain evidence="6">USDA-PBARC FA_bdor</strain>
        <tissue evidence="6">Whole organism</tissue>
    </source>
</reference>
<dbReference type="AlphaFoldDB" id="A0A0C9RLZ8"/>
<evidence type="ECO:0000313" key="5">
    <source>
        <dbReference type="Proteomes" id="UP000694866"/>
    </source>
</evidence>
<feature type="signal peptide" evidence="3">
    <location>
        <begin position="1"/>
        <end position="22"/>
    </location>
</feature>
<feature type="compositionally biased region" description="Polar residues" evidence="2">
    <location>
        <begin position="169"/>
        <end position="179"/>
    </location>
</feature>
<sequence>MRFTIIFIISINLLISMDVSKARDWYSKYKVGKLKFNSEKDLGVSHGFYGKSKRIEVKLYSPGRLAKGIDTKGNILRRFCDNDPVKFCWNKSLVVSLMGRCSNHPCNEENRIERQHLLQRDQRQYDAIAVMKYTKHVLLGSLNKDEKVTNDGDERKVKKSQVREIHPNEVTSVAKNQEVNENDKRMQKTDTLESTLSDKKASSNILQGKKRRSKRDTVNQDERATDNNTKINDPKEDNSKEFVEKLSNVFLYFGDYIVAIMLKNIKVQLREEDMAEAYENKMAELTVEHEMTSMEAAKMVGRKVEEAFGESFQLKIKNYLKWLVDNIELS</sequence>
<proteinExistence type="predicted"/>
<evidence type="ECO:0000256" key="3">
    <source>
        <dbReference type="SAM" id="SignalP"/>
    </source>
</evidence>
<feature type="coiled-coil region" evidence="1">
    <location>
        <begin position="268"/>
        <end position="295"/>
    </location>
</feature>
<keyword evidence="5" id="KW-1185">Reference proteome</keyword>
<keyword evidence="1" id="KW-0175">Coiled coil</keyword>
<keyword evidence="3" id="KW-0732">Signal</keyword>
<gene>
    <name evidence="6" type="primary">LOC105272147</name>
    <name evidence="4" type="ORF">g.8315</name>
</gene>